<dbReference type="EMBL" id="CP001638">
    <property type="protein sequence ID" value="ACS23264.1"/>
    <property type="molecule type" value="Genomic_DNA"/>
</dbReference>
<dbReference type="GO" id="GO:0003677">
    <property type="term" value="F:DNA binding"/>
    <property type="evidence" value="ECO:0007669"/>
    <property type="project" value="InterPro"/>
</dbReference>
<feature type="domain" description="Resolvase/invertase-type recombinase catalytic" evidence="2">
    <location>
        <begin position="2"/>
        <end position="147"/>
    </location>
</feature>
<dbReference type="PROSITE" id="PS51737">
    <property type="entry name" value="RECOMBINASE_DNA_BIND"/>
    <property type="match status" value="1"/>
</dbReference>
<accession>C5D538</accession>
<dbReference type="Pfam" id="PF07508">
    <property type="entry name" value="Recombinase"/>
    <property type="match status" value="1"/>
</dbReference>
<dbReference type="AlphaFoldDB" id="C5D538"/>
<dbReference type="eggNOG" id="COG1961">
    <property type="taxonomic scope" value="Bacteria"/>
</dbReference>
<dbReference type="PANTHER" id="PTHR30461">
    <property type="entry name" value="DNA-INVERTASE FROM LAMBDOID PROPHAGE"/>
    <property type="match status" value="1"/>
</dbReference>
<evidence type="ECO:0000259" key="3">
    <source>
        <dbReference type="PROSITE" id="PS51737"/>
    </source>
</evidence>
<dbReference type="Gene3D" id="3.90.1750.20">
    <property type="entry name" value="Putative Large Serine Recombinase, Chain B, Domain 2"/>
    <property type="match status" value="1"/>
</dbReference>
<dbReference type="OrthoDB" id="9811097at2"/>
<sequence length="498" mass="57930">MKVAGYIRVSTNKEGQKESPENQKQLILNFLAENQYDLYDFYTDVETGTTDKREGLKKLIRDAENKQFDIIVAKELSRLGRNVELLYQLKRIAETKGVRLITLDGRVDTQDLSKQTMFGLYAWVYESESQRISDRIKSVFHMKYKSGKFMGSIAPYGYKLQDGKLIIRDDYTVEVVREIFNKYLEGWGHDKIARYLTKKKVPTPAQVSGKSNAGLYWQGTTIKKILSNPHYVGDLVQNRETSTNITNKKRKVNTQNEWIIVPNTHEPIISREVFEQAQKLLESKAWKGRGKTKAQKHLFTNILYCADCGASMWYRHNRKGYICGNYAKHGNIACSHHAIKEQQLIETILTDLKGIYESFERLDTENQIKNKVHELQKKNAIRLQTIEKQIQKQMDLKRNALQKFIGGDISKEDYHDFVSMIQDKLQQLEIEKSTIKKAMVDSQSTTDLSTIRKQLDEFLSFQTLTTEMVLRFIERIEVDNNQNVKIYYKFAPIECVKV</sequence>
<evidence type="ECO:0000256" key="1">
    <source>
        <dbReference type="SAM" id="Coils"/>
    </source>
</evidence>
<proteinExistence type="predicted"/>
<dbReference type="PANTHER" id="PTHR30461:SF23">
    <property type="entry name" value="DNA RECOMBINASE-RELATED"/>
    <property type="match status" value="1"/>
</dbReference>
<dbReference type="KEGG" id="gwc:GWCH70_0338"/>
<feature type="coiled-coil region" evidence="1">
    <location>
        <begin position="383"/>
        <end position="438"/>
    </location>
</feature>
<dbReference type="SUPFAM" id="SSF53041">
    <property type="entry name" value="Resolvase-like"/>
    <property type="match status" value="1"/>
</dbReference>
<dbReference type="STRING" id="471223.GWCH70_0338"/>
<evidence type="ECO:0000259" key="2">
    <source>
        <dbReference type="PROSITE" id="PS51736"/>
    </source>
</evidence>
<feature type="domain" description="Recombinase" evidence="3">
    <location>
        <begin position="155"/>
        <end position="287"/>
    </location>
</feature>
<dbReference type="GO" id="GO:0000150">
    <property type="term" value="F:DNA strand exchange activity"/>
    <property type="evidence" value="ECO:0007669"/>
    <property type="project" value="InterPro"/>
</dbReference>
<dbReference type="SMART" id="SM00857">
    <property type="entry name" value="Resolvase"/>
    <property type="match status" value="1"/>
</dbReference>
<name>C5D538_GEOSW</name>
<dbReference type="Pfam" id="PF00239">
    <property type="entry name" value="Resolvase"/>
    <property type="match status" value="1"/>
</dbReference>
<dbReference type="InterPro" id="IPR025827">
    <property type="entry name" value="Zn_ribbon_recom_dom"/>
</dbReference>
<gene>
    <name evidence="4" type="ordered locus">GWCH70_0338</name>
</gene>
<protein>
    <submittedName>
        <fullName evidence="4">Recombinase</fullName>
    </submittedName>
</protein>
<keyword evidence="1" id="KW-0175">Coiled coil</keyword>
<dbReference type="Gene3D" id="3.40.50.1390">
    <property type="entry name" value="Resolvase, N-terminal catalytic domain"/>
    <property type="match status" value="1"/>
</dbReference>
<evidence type="ECO:0000313" key="4">
    <source>
        <dbReference type="EMBL" id="ACS23264.1"/>
    </source>
</evidence>
<organism evidence="4">
    <name type="scientific">Geobacillus sp. (strain WCH70)</name>
    <dbReference type="NCBI Taxonomy" id="471223"/>
    <lineage>
        <taxon>Bacteria</taxon>
        <taxon>Bacillati</taxon>
        <taxon>Bacillota</taxon>
        <taxon>Bacilli</taxon>
        <taxon>Bacillales</taxon>
        <taxon>Anoxybacillaceae</taxon>
        <taxon>Geobacillus</taxon>
    </lineage>
</organism>
<dbReference type="CDD" id="cd00338">
    <property type="entry name" value="Ser_Recombinase"/>
    <property type="match status" value="1"/>
</dbReference>
<dbReference type="InterPro" id="IPR011109">
    <property type="entry name" value="DNA_bind_recombinase_dom"/>
</dbReference>
<dbReference type="Pfam" id="PF13408">
    <property type="entry name" value="Zn_ribbon_recom"/>
    <property type="match status" value="1"/>
</dbReference>
<dbReference type="HOGENOM" id="CLU_010686_18_2_9"/>
<dbReference type="InterPro" id="IPR050639">
    <property type="entry name" value="SSR_resolvase"/>
</dbReference>
<dbReference type="InterPro" id="IPR036162">
    <property type="entry name" value="Resolvase-like_N_sf"/>
</dbReference>
<dbReference type="PROSITE" id="PS51736">
    <property type="entry name" value="RECOMBINASES_3"/>
    <property type="match status" value="1"/>
</dbReference>
<dbReference type="InterPro" id="IPR006119">
    <property type="entry name" value="Resolv_N"/>
</dbReference>
<dbReference type="InterPro" id="IPR038109">
    <property type="entry name" value="DNA_bind_recomb_sf"/>
</dbReference>
<reference evidence="4" key="1">
    <citation type="submission" date="2009-06" db="EMBL/GenBank/DDBJ databases">
        <title>Complete sequence of chromosome of Geopacillus sp. WCH70.</title>
        <authorList>
            <consortium name="US DOE Joint Genome Institute"/>
            <person name="Lucas S."/>
            <person name="Copeland A."/>
            <person name="Lapidus A."/>
            <person name="Glavina del Rio T."/>
            <person name="Dalin E."/>
            <person name="Tice H."/>
            <person name="Bruce D."/>
            <person name="Goodwin L."/>
            <person name="Pitluck S."/>
            <person name="Chertkov O."/>
            <person name="Brettin T."/>
            <person name="Detter J.C."/>
            <person name="Han C."/>
            <person name="Larimer F."/>
            <person name="Land M."/>
            <person name="Hauser L."/>
            <person name="Kyrpides N."/>
            <person name="Mikhailova N."/>
            <person name="Brumm P."/>
            <person name="Mead D.A."/>
            <person name="Richardson P."/>
        </authorList>
    </citation>
    <scope>NUCLEOTIDE SEQUENCE [LARGE SCALE GENOMIC DNA]</scope>
    <source>
        <strain evidence="4">WCH70</strain>
    </source>
</reference>